<dbReference type="HOGENOM" id="CLU_078038_0_0_1"/>
<dbReference type="STRING" id="1095629.A0A0C9XXP2"/>
<reference evidence="1 2" key="1">
    <citation type="submission" date="2014-04" db="EMBL/GenBank/DDBJ databases">
        <authorList>
            <consortium name="DOE Joint Genome Institute"/>
            <person name="Kuo A."/>
            <person name="Kohler A."/>
            <person name="Nagy L.G."/>
            <person name="Floudas D."/>
            <person name="Copeland A."/>
            <person name="Barry K.W."/>
            <person name="Cichocki N."/>
            <person name="Veneault-Fourrey C."/>
            <person name="LaButti K."/>
            <person name="Lindquist E.A."/>
            <person name="Lipzen A."/>
            <person name="Lundell T."/>
            <person name="Morin E."/>
            <person name="Murat C."/>
            <person name="Sun H."/>
            <person name="Tunlid A."/>
            <person name="Henrissat B."/>
            <person name="Grigoriev I.V."/>
            <person name="Hibbett D.S."/>
            <person name="Martin F."/>
            <person name="Nordberg H.P."/>
            <person name="Cantor M.N."/>
            <person name="Hua S.X."/>
        </authorList>
    </citation>
    <scope>NUCLEOTIDE SEQUENCE [LARGE SCALE GENOMIC DNA]</scope>
    <source>
        <strain evidence="1 2">LaAM-08-1</strain>
    </source>
</reference>
<sequence>MANLPRTAKSGINWTTAELDAYNITIIPQTKAEFFGTNDFPTNPTGPSISGFMTNESRETATDKRTKQLLYYLDLAMDPKVGLEESAVGNFAAELLRGLDYDDKDRIVFIWRAIPFLICGETSIAQTDVCVMDDYEILLLLQDDKRLTSIKDPEPQVIAEAIAAFAMNNMSRERMLNLQPRDAITFPVITMAGTSPAFYKVTVTAALCKAVETGTYPKIETRVFRYIPTLPRRNSDGMRPLPNRLEILRCLEAFKKFLGN</sequence>
<dbReference type="AlphaFoldDB" id="A0A0C9XXP2"/>
<protein>
    <submittedName>
        <fullName evidence="1">Uncharacterized protein</fullName>
    </submittedName>
</protein>
<accession>A0A0C9XXP2</accession>
<organism evidence="1 2">
    <name type="scientific">Laccaria amethystina LaAM-08-1</name>
    <dbReference type="NCBI Taxonomy" id="1095629"/>
    <lineage>
        <taxon>Eukaryota</taxon>
        <taxon>Fungi</taxon>
        <taxon>Dikarya</taxon>
        <taxon>Basidiomycota</taxon>
        <taxon>Agaricomycotina</taxon>
        <taxon>Agaricomycetes</taxon>
        <taxon>Agaricomycetidae</taxon>
        <taxon>Agaricales</taxon>
        <taxon>Agaricineae</taxon>
        <taxon>Hydnangiaceae</taxon>
        <taxon>Laccaria</taxon>
    </lineage>
</organism>
<proteinExistence type="predicted"/>
<evidence type="ECO:0000313" key="2">
    <source>
        <dbReference type="Proteomes" id="UP000054477"/>
    </source>
</evidence>
<reference evidence="2" key="2">
    <citation type="submission" date="2015-01" db="EMBL/GenBank/DDBJ databases">
        <title>Evolutionary Origins and Diversification of the Mycorrhizal Mutualists.</title>
        <authorList>
            <consortium name="DOE Joint Genome Institute"/>
            <consortium name="Mycorrhizal Genomics Consortium"/>
            <person name="Kohler A."/>
            <person name="Kuo A."/>
            <person name="Nagy L.G."/>
            <person name="Floudas D."/>
            <person name="Copeland A."/>
            <person name="Barry K.W."/>
            <person name="Cichocki N."/>
            <person name="Veneault-Fourrey C."/>
            <person name="LaButti K."/>
            <person name="Lindquist E.A."/>
            <person name="Lipzen A."/>
            <person name="Lundell T."/>
            <person name="Morin E."/>
            <person name="Murat C."/>
            <person name="Riley R."/>
            <person name="Ohm R."/>
            <person name="Sun H."/>
            <person name="Tunlid A."/>
            <person name="Henrissat B."/>
            <person name="Grigoriev I.V."/>
            <person name="Hibbett D.S."/>
            <person name="Martin F."/>
        </authorList>
    </citation>
    <scope>NUCLEOTIDE SEQUENCE [LARGE SCALE GENOMIC DNA]</scope>
    <source>
        <strain evidence="2">LaAM-08-1</strain>
    </source>
</reference>
<dbReference type="EMBL" id="KN838553">
    <property type="protein sequence ID" value="KIK06384.1"/>
    <property type="molecule type" value="Genomic_DNA"/>
</dbReference>
<dbReference type="OrthoDB" id="3253976at2759"/>
<gene>
    <name evidence="1" type="ORF">K443DRAFT_674367</name>
</gene>
<evidence type="ECO:0000313" key="1">
    <source>
        <dbReference type="EMBL" id="KIK06384.1"/>
    </source>
</evidence>
<keyword evidence="2" id="KW-1185">Reference proteome</keyword>
<name>A0A0C9XXP2_9AGAR</name>
<dbReference type="Proteomes" id="UP000054477">
    <property type="component" value="Unassembled WGS sequence"/>
</dbReference>